<dbReference type="InterPro" id="IPR006700">
    <property type="entry name" value="RsmE"/>
</dbReference>
<evidence type="ECO:0000313" key="13">
    <source>
        <dbReference type="EMBL" id="SME93889.1"/>
    </source>
</evidence>
<organism evidence="13 14">
    <name type="scientific">Desulfovibrio gilichinskyi</name>
    <dbReference type="NCBI Taxonomy" id="1519643"/>
    <lineage>
        <taxon>Bacteria</taxon>
        <taxon>Pseudomonadati</taxon>
        <taxon>Thermodesulfobacteriota</taxon>
        <taxon>Desulfovibrionia</taxon>
        <taxon>Desulfovibrionales</taxon>
        <taxon>Desulfovibrionaceae</taxon>
        <taxon>Desulfovibrio</taxon>
    </lineage>
</organism>
<evidence type="ECO:0000256" key="10">
    <source>
        <dbReference type="PIRNR" id="PIRNR015601"/>
    </source>
</evidence>
<sequence length="242" mass="27248">MARLNSFYISPENWISPFILEGSEARHMCKVLRTREGDSVRLFDGIGREGLFKVESISKNRVILQLDSESIQNDSRGLTLAIGWNKSNRRNWLLEKSVELQARGLIFFQSEFSQGKVPEIPKDTWHEKNVAAAKQCGNVWLPKIETLSGNIEALIEKSKEFSNKIILWEKAEIETVPDYGVFAQESTLAVIGPEGGFSAHEAELLLNNEFKKCSLGDSILRWETAALLCLGAAYLEKQKQSS</sequence>
<evidence type="ECO:0000256" key="5">
    <source>
        <dbReference type="ARBA" id="ARBA00022603"/>
    </source>
</evidence>
<comment type="subcellular location">
    <subcellularLocation>
        <location evidence="1 10">Cytoplasm</location>
    </subcellularLocation>
</comment>
<dbReference type="InterPro" id="IPR046886">
    <property type="entry name" value="RsmE_MTase_dom"/>
</dbReference>
<dbReference type="NCBIfam" id="NF008703">
    <property type="entry name" value="PRK11713.6-2"/>
    <property type="match status" value="1"/>
</dbReference>
<feature type="domain" description="Ribosomal RNA small subunit methyltransferase E PUA-like" evidence="12">
    <location>
        <begin position="20"/>
        <end position="66"/>
    </location>
</feature>
<keyword evidence="14" id="KW-1185">Reference proteome</keyword>
<dbReference type="Proteomes" id="UP000192906">
    <property type="component" value="Unassembled WGS sequence"/>
</dbReference>
<comment type="similarity">
    <text evidence="2 10">Belongs to the RNA methyltransferase RsmE family.</text>
</comment>
<reference evidence="14" key="1">
    <citation type="submission" date="2017-04" db="EMBL/GenBank/DDBJ databases">
        <authorList>
            <person name="Varghese N."/>
            <person name="Submissions S."/>
        </authorList>
    </citation>
    <scope>NUCLEOTIDE SEQUENCE [LARGE SCALE GENOMIC DNA]</scope>
    <source>
        <strain evidence="14">K3S</strain>
    </source>
</reference>
<gene>
    <name evidence="13" type="ORF">SAMN06295933_0654</name>
</gene>
<dbReference type="RefSeq" id="WP_085098188.1">
    <property type="nucleotide sequence ID" value="NZ_FWZU01000001.1"/>
</dbReference>
<evidence type="ECO:0000256" key="2">
    <source>
        <dbReference type="ARBA" id="ARBA00005528"/>
    </source>
</evidence>
<dbReference type="GO" id="GO:0005737">
    <property type="term" value="C:cytoplasm"/>
    <property type="evidence" value="ECO:0007669"/>
    <property type="project" value="UniProtKB-SubCell"/>
</dbReference>
<keyword evidence="6 10" id="KW-0808">Transferase</keyword>
<keyword evidence="3 10" id="KW-0963">Cytoplasm</keyword>
<comment type="catalytic activity">
    <reaction evidence="9 10">
        <text>uridine(1498) in 16S rRNA + S-adenosyl-L-methionine = N(3)-methyluridine(1498) in 16S rRNA + S-adenosyl-L-homocysteine + H(+)</text>
        <dbReference type="Rhea" id="RHEA:42920"/>
        <dbReference type="Rhea" id="RHEA-COMP:10283"/>
        <dbReference type="Rhea" id="RHEA-COMP:10284"/>
        <dbReference type="ChEBI" id="CHEBI:15378"/>
        <dbReference type="ChEBI" id="CHEBI:57856"/>
        <dbReference type="ChEBI" id="CHEBI:59789"/>
        <dbReference type="ChEBI" id="CHEBI:65315"/>
        <dbReference type="ChEBI" id="CHEBI:74502"/>
        <dbReference type="EC" id="2.1.1.193"/>
    </reaction>
</comment>
<evidence type="ECO:0000256" key="7">
    <source>
        <dbReference type="ARBA" id="ARBA00022691"/>
    </source>
</evidence>
<protein>
    <recommendedName>
        <fullName evidence="10">Ribosomal RNA small subunit methyltransferase E</fullName>
        <ecNumber evidence="10">2.1.1.193</ecNumber>
    </recommendedName>
</protein>
<dbReference type="AlphaFoldDB" id="A0A1X7CC62"/>
<evidence type="ECO:0000256" key="6">
    <source>
        <dbReference type="ARBA" id="ARBA00022679"/>
    </source>
</evidence>
<comment type="function">
    <text evidence="8 10">Specifically methylates the N3 position of the uracil ring of uridine 1498 (m3U1498) in 16S rRNA. Acts on the fully assembled 30S ribosomal subunit.</text>
</comment>
<dbReference type="EC" id="2.1.1.193" evidence="10"/>
<evidence type="ECO:0000256" key="3">
    <source>
        <dbReference type="ARBA" id="ARBA00022490"/>
    </source>
</evidence>
<evidence type="ECO:0000313" key="14">
    <source>
        <dbReference type="Proteomes" id="UP000192906"/>
    </source>
</evidence>
<dbReference type="EMBL" id="FWZU01000001">
    <property type="protein sequence ID" value="SME93889.1"/>
    <property type="molecule type" value="Genomic_DNA"/>
</dbReference>
<evidence type="ECO:0000256" key="9">
    <source>
        <dbReference type="ARBA" id="ARBA00047944"/>
    </source>
</evidence>
<dbReference type="PANTHER" id="PTHR30027:SF3">
    <property type="entry name" value="16S RRNA (URACIL(1498)-N(3))-METHYLTRANSFERASE"/>
    <property type="match status" value="1"/>
</dbReference>
<dbReference type="GO" id="GO:0070475">
    <property type="term" value="P:rRNA base methylation"/>
    <property type="evidence" value="ECO:0007669"/>
    <property type="project" value="TreeGrafter"/>
</dbReference>
<dbReference type="STRING" id="1519643.SAMN06295933_0654"/>
<keyword evidence="5 10" id="KW-0489">Methyltransferase</keyword>
<dbReference type="CDD" id="cd18084">
    <property type="entry name" value="RsmE-like"/>
    <property type="match status" value="1"/>
</dbReference>
<dbReference type="NCBIfam" id="TIGR00046">
    <property type="entry name" value="RsmE family RNA methyltransferase"/>
    <property type="match status" value="1"/>
</dbReference>
<proteinExistence type="inferred from homology"/>
<dbReference type="InterPro" id="IPR029028">
    <property type="entry name" value="Alpha/beta_knot_MTases"/>
</dbReference>
<name>A0A1X7CC62_9BACT</name>
<dbReference type="Pfam" id="PF20260">
    <property type="entry name" value="PUA_4"/>
    <property type="match status" value="1"/>
</dbReference>
<evidence type="ECO:0000259" key="12">
    <source>
        <dbReference type="Pfam" id="PF20260"/>
    </source>
</evidence>
<dbReference type="SUPFAM" id="SSF88697">
    <property type="entry name" value="PUA domain-like"/>
    <property type="match status" value="1"/>
</dbReference>
<keyword evidence="4 10" id="KW-0698">rRNA processing</keyword>
<dbReference type="Pfam" id="PF04452">
    <property type="entry name" value="Methyltrans_RNA"/>
    <property type="match status" value="1"/>
</dbReference>
<dbReference type="Gene3D" id="3.40.1280.10">
    <property type="match status" value="1"/>
</dbReference>
<accession>A0A1X7CC62</accession>
<dbReference type="InterPro" id="IPR046887">
    <property type="entry name" value="RsmE_PUA-like"/>
</dbReference>
<keyword evidence="7 10" id="KW-0949">S-adenosyl-L-methionine</keyword>
<dbReference type="GO" id="GO:0070042">
    <property type="term" value="F:rRNA (uridine-N3-)-methyltransferase activity"/>
    <property type="evidence" value="ECO:0007669"/>
    <property type="project" value="TreeGrafter"/>
</dbReference>
<evidence type="ECO:0000256" key="4">
    <source>
        <dbReference type="ARBA" id="ARBA00022552"/>
    </source>
</evidence>
<dbReference type="InterPro" id="IPR015947">
    <property type="entry name" value="PUA-like_sf"/>
</dbReference>
<evidence type="ECO:0000259" key="11">
    <source>
        <dbReference type="Pfam" id="PF04452"/>
    </source>
</evidence>
<dbReference type="OrthoDB" id="9815641at2"/>
<evidence type="ECO:0000256" key="1">
    <source>
        <dbReference type="ARBA" id="ARBA00004496"/>
    </source>
</evidence>
<evidence type="ECO:0000256" key="8">
    <source>
        <dbReference type="ARBA" id="ARBA00025699"/>
    </source>
</evidence>
<dbReference type="InterPro" id="IPR029026">
    <property type="entry name" value="tRNA_m1G_MTases_N"/>
</dbReference>
<dbReference type="PANTHER" id="PTHR30027">
    <property type="entry name" value="RIBOSOMAL RNA SMALL SUBUNIT METHYLTRANSFERASE E"/>
    <property type="match status" value="1"/>
</dbReference>
<feature type="domain" description="Ribosomal RNA small subunit methyltransferase E methyltransferase" evidence="11">
    <location>
        <begin position="77"/>
        <end position="232"/>
    </location>
</feature>
<dbReference type="PIRSF" id="PIRSF015601">
    <property type="entry name" value="MTase_slr0722"/>
    <property type="match status" value="1"/>
</dbReference>
<dbReference type="SUPFAM" id="SSF75217">
    <property type="entry name" value="alpha/beta knot"/>
    <property type="match status" value="1"/>
</dbReference>